<dbReference type="EMBL" id="CP002736">
    <property type="protein sequence ID" value="AEF93391.1"/>
    <property type="molecule type" value="Genomic_DNA"/>
</dbReference>
<name>F6B7E1_DESCC</name>
<dbReference type="eggNOG" id="COG2607">
    <property type="taxonomic scope" value="Bacteria"/>
</dbReference>
<feature type="domain" description="AAA+ ATPase" evidence="1">
    <location>
        <begin position="244"/>
        <end position="387"/>
    </location>
</feature>
<dbReference type="PANTHER" id="PTHR42935:SF1">
    <property type="entry name" value="SLR0930 PROTEIN"/>
    <property type="match status" value="1"/>
</dbReference>
<organism evidence="2 3">
    <name type="scientific">Desulfotomaculum nigrificans (strain DSM 14880 / VKM B-2319 / CO-1-SRB)</name>
    <name type="common">Desulfotomaculum carboxydivorans</name>
    <dbReference type="NCBI Taxonomy" id="868595"/>
    <lineage>
        <taxon>Bacteria</taxon>
        <taxon>Bacillati</taxon>
        <taxon>Bacillota</taxon>
        <taxon>Clostridia</taxon>
        <taxon>Eubacteriales</taxon>
        <taxon>Desulfotomaculaceae</taxon>
        <taxon>Desulfotomaculum</taxon>
    </lineage>
</organism>
<dbReference type="InterPro" id="IPR008533">
    <property type="entry name" value="DUF815"/>
</dbReference>
<proteinExistence type="predicted"/>
<dbReference type="CDD" id="cd00009">
    <property type="entry name" value="AAA"/>
    <property type="match status" value="1"/>
</dbReference>
<evidence type="ECO:0000259" key="1">
    <source>
        <dbReference type="SMART" id="SM00382"/>
    </source>
</evidence>
<dbReference type="KEGG" id="dca:Desca_0498"/>
<dbReference type="InterPro" id="IPR003593">
    <property type="entry name" value="AAA+_ATPase"/>
</dbReference>
<sequence>MTSENIVKSVYRALNSLTLFQNLQHDAAVKYFNKIINAAMVEQLDPWHLLGDYHRLMSLLLEQSAHKLLPPTGNLWQNHLLNLILLDDNLFARQAAAGQQVSAVLKAAYQHDLDMLQVLCQHGVQSLDCIFRGMDPYFKMGDLTEITVTADNHGIGREVLDLKRFLLGSTNWCEQVPQMISFYRRTGVGQFILYWAFRYEETGTGWQLTGIADPDPIQLHQLIGYQSQRQQVVDNTERLLQGFTAHNLLLYGDRGTGKSSTIKALIHRYGPDGLRLVQLPRKNLGSLQKLTQALSQLPLKFIIFIDDLSFEEKETEYKEFKTQLEGSLQQQPANVRIYVTSNQRNLIKEYFSDRNSGDGEVHMGDTAQEKLSLADRFGLKITFLAPDKEAYLQIVRELARQEAIDVDPETLEKLALQWTLWHNERSGRTARQFIDHIKGRTDLNIF</sequence>
<dbReference type="Proteomes" id="UP000009226">
    <property type="component" value="Chromosome"/>
</dbReference>
<dbReference type="SUPFAM" id="SSF52540">
    <property type="entry name" value="P-loop containing nucleoside triphosphate hydrolases"/>
    <property type="match status" value="1"/>
</dbReference>
<dbReference type="HOGENOM" id="CLU_039512_1_1_9"/>
<dbReference type="Pfam" id="PF05673">
    <property type="entry name" value="DUF815"/>
    <property type="match status" value="1"/>
</dbReference>
<dbReference type="InterPro" id="IPR027417">
    <property type="entry name" value="P-loop_NTPase"/>
</dbReference>
<dbReference type="STRING" id="868595.Desca_0498"/>
<keyword evidence="3" id="KW-1185">Reference proteome</keyword>
<accession>F6B7E1</accession>
<dbReference type="SMART" id="SM00382">
    <property type="entry name" value="AAA"/>
    <property type="match status" value="1"/>
</dbReference>
<reference evidence="2 3" key="1">
    <citation type="submission" date="2011-05" db="EMBL/GenBank/DDBJ databases">
        <title>Complete sequence of Desulfotomaculum carboxydivorans CO-1-SRB.</title>
        <authorList>
            <consortium name="US DOE Joint Genome Institute"/>
            <person name="Lucas S."/>
            <person name="Han J."/>
            <person name="Lapidus A."/>
            <person name="Cheng J.-F."/>
            <person name="Goodwin L."/>
            <person name="Pitluck S."/>
            <person name="Peters L."/>
            <person name="Mikhailova N."/>
            <person name="Lu M."/>
            <person name="Han C."/>
            <person name="Tapia R."/>
            <person name="Land M."/>
            <person name="Hauser L."/>
            <person name="Kyrpides N."/>
            <person name="Ivanova N."/>
            <person name="Pagani I."/>
            <person name="Stams A."/>
            <person name="Plugge C."/>
            <person name="Muyzer G."/>
            <person name="Kuever J."/>
            <person name="Parshina S."/>
            <person name="Ivanova A."/>
            <person name="Nazina T."/>
            <person name="Woyke T."/>
        </authorList>
    </citation>
    <scope>NUCLEOTIDE SEQUENCE [LARGE SCALE GENOMIC DNA]</scope>
    <source>
        <strain evidence="3">DSM 14880 / VKM B-2319 / CO-1-SRB</strain>
    </source>
</reference>
<evidence type="ECO:0000313" key="2">
    <source>
        <dbReference type="EMBL" id="AEF93391.1"/>
    </source>
</evidence>
<dbReference type="Gene3D" id="3.40.50.300">
    <property type="entry name" value="P-loop containing nucleotide triphosphate hydrolases"/>
    <property type="match status" value="1"/>
</dbReference>
<evidence type="ECO:0000313" key="3">
    <source>
        <dbReference type="Proteomes" id="UP000009226"/>
    </source>
</evidence>
<gene>
    <name evidence="2" type="ordered locus">Desca_0498</name>
</gene>
<protein>
    <recommendedName>
        <fullName evidence="1">AAA+ ATPase domain-containing protein</fullName>
    </recommendedName>
</protein>
<dbReference type="RefSeq" id="WP_013809654.1">
    <property type="nucleotide sequence ID" value="NC_015565.1"/>
</dbReference>
<dbReference type="AlphaFoldDB" id="F6B7E1"/>
<dbReference type="PANTHER" id="PTHR42935">
    <property type="entry name" value="SLR0930 PROTEIN"/>
    <property type="match status" value="1"/>
</dbReference>